<comment type="caution">
    <text evidence="1">The sequence shown here is derived from an EMBL/GenBank/DDBJ whole genome shotgun (WGS) entry which is preliminary data.</text>
</comment>
<protein>
    <submittedName>
        <fullName evidence="1">Uncharacterized protein</fullName>
    </submittedName>
</protein>
<evidence type="ECO:0000313" key="1">
    <source>
        <dbReference type="EMBL" id="HIQ79127.1"/>
    </source>
</evidence>
<evidence type="ECO:0000313" key="2">
    <source>
        <dbReference type="Proteomes" id="UP000824262"/>
    </source>
</evidence>
<reference evidence="1" key="2">
    <citation type="journal article" date="2021" name="PeerJ">
        <title>Extensive microbial diversity within the chicken gut microbiome revealed by metagenomics and culture.</title>
        <authorList>
            <person name="Gilroy R."/>
            <person name="Ravi A."/>
            <person name="Getino M."/>
            <person name="Pursley I."/>
            <person name="Horton D.L."/>
            <person name="Alikhan N.F."/>
            <person name="Baker D."/>
            <person name="Gharbi K."/>
            <person name="Hall N."/>
            <person name="Watson M."/>
            <person name="Adriaenssens E.M."/>
            <person name="Foster-Nyarko E."/>
            <person name="Jarju S."/>
            <person name="Secka A."/>
            <person name="Antonio M."/>
            <person name="Oren A."/>
            <person name="Chaudhuri R.R."/>
            <person name="La Ragione R."/>
            <person name="Hildebrand F."/>
            <person name="Pallen M.J."/>
        </authorList>
    </citation>
    <scope>NUCLEOTIDE SEQUENCE</scope>
    <source>
        <strain evidence="1">ChiBcolR7-354</strain>
    </source>
</reference>
<accession>A0A9D0ZFF4</accession>
<reference evidence="1" key="1">
    <citation type="submission" date="2020-10" db="EMBL/GenBank/DDBJ databases">
        <authorList>
            <person name="Gilroy R."/>
        </authorList>
    </citation>
    <scope>NUCLEOTIDE SEQUENCE</scope>
    <source>
        <strain evidence="1">ChiBcolR7-354</strain>
    </source>
</reference>
<dbReference type="AlphaFoldDB" id="A0A9D0ZFF4"/>
<name>A0A9D0ZFF4_9FIRM</name>
<organism evidence="1 2">
    <name type="scientific">Candidatus Scatomorpha intestinavium</name>
    <dbReference type="NCBI Taxonomy" id="2840922"/>
    <lineage>
        <taxon>Bacteria</taxon>
        <taxon>Bacillati</taxon>
        <taxon>Bacillota</taxon>
        <taxon>Clostridia</taxon>
        <taxon>Eubacteriales</taxon>
        <taxon>Candidatus Scatomorpha</taxon>
    </lineage>
</organism>
<dbReference type="EMBL" id="DVGA01000079">
    <property type="protein sequence ID" value="HIQ79127.1"/>
    <property type="molecule type" value="Genomic_DNA"/>
</dbReference>
<proteinExistence type="predicted"/>
<gene>
    <name evidence="1" type="ORF">IAB77_07705</name>
</gene>
<sequence>MREAADIFLALPLPDKDEVKRLRKLGLDMDDIDVQVGIVARLAQMAMLGDTKAAKLLFDIVGSEPETNYLDEYDDDPITQSLNEEFGDGAF</sequence>
<dbReference type="Proteomes" id="UP000824262">
    <property type="component" value="Unassembled WGS sequence"/>
</dbReference>